<evidence type="ECO:0000313" key="1">
    <source>
        <dbReference type="EMBL" id="UPQ77752.1"/>
    </source>
</evidence>
<name>A0ABY4KE30_9FLAO</name>
<dbReference type="RefSeq" id="WP_248432704.1">
    <property type="nucleotide sequence ID" value="NZ_CP096205.1"/>
</dbReference>
<keyword evidence="2" id="KW-1185">Reference proteome</keyword>
<gene>
    <name evidence="1" type="ORF">M0M57_08910</name>
</gene>
<evidence type="ECO:0000313" key="2">
    <source>
        <dbReference type="Proteomes" id="UP000830583"/>
    </source>
</evidence>
<organism evidence="1 2">
    <name type="scientific">Flavobacterium azooxidireducens</name>
    <dbReference type="NCBI Taxonomy" id="1871076"/>
    <lineage>
        <taxon>Bacteria</taxon>
        <taxon>Pseudomonadati</taxon>
        <taxon>Bacteroidota</taxon>
        <taxon>Flavobacteriia</taxon>
        <taxon>Flavobacteriales</taxon>
        <taxon>Flavobacteriaceae</taxon>
        <taxon>Flavobacterium</taxon>
    </lineage>
</organism>
<reference evidence="1" key="1">
    <citation type="submission" date="2022-04" db="EMBL/GenBank/DDBJ databases">
        <title>Consumption of N2O by Flavobacterium azooxidireducens sp. nov. isolated from Decomposing Leaf Litter of Phragmites australis (Cav.).</title>
        <authorList>
            <person name="Behrendt U."/>
            <person name="Spanner T."/>
            <person name="Augustin J."/>
            <person name="Horn M.A."/>
            <person name="Kolb S."/>
            <person name="Ulrich A."/>
        </authorList>
    </citation>
    <scope>NUCLEOTIDE SEQUENCE</scope>
    <source>
        <strain evidence="1">IGB 4-14</strain>
    </source>
</reference>
<protein>
    <submittedName>
        <fullName evidence="1">Uncharacterized protein</fullName>
    </submittedName>
</protein>
<proteinExistence type="predicted"/>
<sequence>MEFYGSIDKFKFEKLSTEEKYNFLIEKNIFVKTKNPIQYEDQFRIFGYDLHEISRIFVNNYKTSKGVFSLNEKIIEVLKNKITEECNQHYERIINYEDLAIQKFYHYPEQEAIRIRDASKSNIVQKLSFQLFRDLMDVDLRDFGLHKNIIEKYIKYDHLFIYDYLMGLNNKSKYCSPTYYTFLHSKLNLSIYYTIYPDSEREIRITLPKKIGLLAKLGLFENHEFKKYLETEQHKLLTYIVGLPLTPANFDSIRRNMAIILKDTTDSGTKYTAYKHVETIVTQILKVPTKKK</sequence>
<accession>A0ABY4KE30</accession>
<dbReference type="EMBL" id="CP096205">
    <property type="protein sequence ID" value="UPQ77752.1"/>
    <property type="molecule type" value="Genomic_DNA"/>
</dbReference>
<dbReference type="Proteomes" id="UP000830583">
    <property type="component" value="Chromosome"/>
</dbReference>